<reference evidence="4 5" key="1">
    <citation type="submission" date="2014-12" db="EMBL/GenBank/DDBJ databases">
        <title>Reclassification of Actinobacillus muris as Muribacter muris.</title>
        <authorList>
            <person name="Christensen H."/>
            <person name="Nicklas W."/>
            <person name="Bisgaard M."/>
        </authorList>
    </citation>
    <scope>NUCLEOTIDE SEQUENCE [LARGE SCALE GENOMIC DNA]</scope>
    <source>
        <strain evidence="4 5">Ackerman80-443D</strain>
    </source>
</reference>
<evidence type="ECO:0000256" key="1">
    <source>
        <dbReference type="SAM" id="MobiDB-lite"/>
    </source>
</evidence>
<accession>A0A0J5S1I2</accession>
<comment type="caution">
    <text evidence="4">The sequence shown here is derived from an EMBL/GenBank/DDBJ whole genome shotgun (WGS) entry which is preliminary data.</text>
</comment>
<feature type="region of interest" description="Disordered" evidence="1">
    <location>
        <begin position="168"/>
        <end position="193"/>
    </location>
</feature>
<dbReference type="Pfam" id="PF04717">
    <property type="entry name" value="Phage_base_V"/>
    <property type="match status" value="1"/>
</dbReference>
<protein>
    <submittedName>
        <fullName evidence="4">Baseplate assembly protein</fullName>
    </submittedName>
</protein>
<dbReference type="EMBL" id="JWIZ01000075">
    <property type="protein sequence ID" value="KMK50717.1"/>
    <property type="molecule type" value="Genomic_DNA"/>
</dbReference>
<dbReference type="InterPro" id="IPR037026">
    <property type="entry name" value="Vgr_OB-fold_dom_sf"/>
</dbReference>
<feature type="compositionally biased region" description="Basic and acidic residues" evidence="1">
    <location>
        <begin position="180"/>
        <end position="193"/>
    </location>
</feature>
<dbReference type="AlphaFoldDB" id="A0A0J5S1I2"/>
<dbReference type="Proteomes" id="UP000036270">
    <property type="component" value="Unassembled WGS sequence"/>
</dbReference>
<dbReference type="InterPro" id="IPR013046">
    <property type="entry name" value="GpV/Gp45"/>
</dbReference>
<dbReference type="Pfam" id="PF18715">
    <property type="entry name" value="Phage_spike"/>
    <property type="match status" value="1"/>
</dbReference>
<dbReference type="NCBIfam" id="TIGR01644">
    <property type="entry name" value="phage_P2_V"/>
    <property type="match status" value="1"/>
</dbReference>
<dbReference type="STRING" id="67855.RO21_10240"/>
<dbReference type="RefSeq" id="WP_047977686.1">
    <property type="nucleotide sequence ID" value="NZ_JWIZ01000075.1"/>
</dbReference>
<feature type="domain" description="Phage spike trimer" evidence="3">
    <location>
        <begin position="118"/>
        <end position="163"/>
    </location>
</feature>
<dbReference type="InterPro" id="IPR040629">
    <property type="entry name" value="Phage_spike"/>
</dbReference>
<dbReference type="Gene3D" id="2.40.50.230">
    <property type="entry name" value="Gp5 N-terminal domain"/>
    <property type="match status" value="1"/>
</dbReference>
<keyword evidence="5" id="KW-1185">Reference proteome</keyword>
<dbReference type="Pfam" id="PF18946">
    <property type="entry name" value="Apex"/>
    <property type="match status" value="1"/>
</dbReference>
<dbReference type="InterPro" id="IPR044033">
    <property type="entry name" value="GpV-like_apex"/>
</dbReference>
<gene>
    <name evidence="4" type="ORF">RO21_10240</name>
</gene>
<evidence type="ECO:0000313" key="5">
    <source>
        <dbReference type="Proteomes" id="UP000036270"/>
    </source>
</evidence>
<organism evidence="4 5">
    <name type="scientific">Muribacter muris</name>
    <dbReference type="NCBI Taxonomy" id="67855"/>
    <lineage>
        <taxon>Bacteria</taxon>
        <taxon>Pseudomonadati</taxon>
        <taxon>Pseudomonadota</taxon>
        <taxon>Gammaproteobacteria</taxon>
        <taxon>Pasteurellales</taxon>
        <taxon>Pasteurellaceae</taxon>
        <taxon>Muribacter</taxon>
    </lineage>
</organism>
<sequence length="193" mass="20246">MPQTAEIIRRLDNLIRFGTIAEVDFANAKVKVQSGEILTTWLPWLAHRAGTTQSWSAPTVGEQCLILAVSGELTTALVLVGIYTQNAPSQNGDEHLITFPDGATVSYNHASGHLSAKHCKTAEIQASGTITLNCPTVICTGDLQVQKAVSATGNISSQGSVSAANDVRGGGISLKNHTHTGVERGGKKTDTPS</sequence>
<evidence type="ECO:0000259" key="2">
    <source>
        <dbReference type="Pfam" id="PF04717"/>
    </source>
</evidence>
<feature type="domain" description="Gp5/Type VI secretion system Vgr protein OB-fold" evidence="2">
    <location>
        <begin position="18"/>
        <end position="83"/>
    </location>
</feature>
<evidence type="ECO:0000313" key="4">
    <source>
        <dbReference type="EMBL" id="KMK50717.1"/>
    </source>
</evidence>
<dbReference type="PATRIC" id="fig|67855.3.peg.2170"/>
<dbReference type="Gene3D" id="6.20.150.10">
    <property type="match status" value="1"/>
</dbReference>
<proteinExistence type="predicted"/>
<name>A0A0J5S1I2_9PAST</name>
<evidence type="ECO:0000259" key="3">
    <source>
        <dbReference type="Pfam" id="PF18715"/>
    </source>
</evidence>
<dbReference type="InterPro" id="IPR006531">
    <property type="entry name" value="Gp5/Vgr_OB"/>
</dbReference>